<keyword evidence="1" id="KW-1133">Transmembrane helix</keyword>
<feature type="transmembrane region" description="Helical" evidence="1">
    <location>
        <begin position="6"/>
        <end position="23"/>
    </location>
</feature>
<keyword evidence="3" id="KW-1185">Reference proteome</keyword>
<accession>A0ABY3MWH4</accession>
<dbReference type="EMBL" id="PJAI02000010">
    <property type="protein sequence ID" value="TYK65501.1"/>
    <property type="molecule type" value="Genomic_DNA"/>
</dbReference>
<reference evidence="2 3" key="1">
    <citation type="submission" date="2019-08" db="EMBL/GenBank/DDBJ databases">
        <title>Microbe sample from Colwellia echini.</title>
        <authorList>
            <person name="Christiansen L."/>
            <person name="Pathiraja D."/>
            <person name="Schultz-Johansen M."/>
            <person name="Choi I.-G."/>
            <person name="Stougaard P."/>
        </authorList>
    </citation>
    <scope>NUCLEOTIDE SEQUENCE [LARGE SCALE GENOMIC DNA]</scope>
    <source>
        <strain evidence="2 3">A3</strain>
    </source>
</reference>
<keyword evidence="1" id="KW-0812">Transmembrane</keyword>
<proteinExistence type="predicted"/>
<evidence type="ECO:0000313" key="3">
    <source>
        <dbReference type="Proteomes" id="UP000815846"/>
    </source>
</evidence>
<comment type="caution">
    <text evidence="2">The sequence shown here is derived from an EMBL/GenBank/DDBJ whole genome shotgun (WGS) entry which is preliminary data.</text>
</comment>
<sequence>MSLISIIIIILVIGSIIGGIYLLKKSAQKFDLSAEQLALIKKRNEALDKAQQKED</sequence>
<evidence type="ECO:0000256" key="1">
    <source>
        <dbReference type="SAM" id="Phobius"/>
    </source>
</evidence>
<evidence type="ECO:0000313" key="2">
    <source>
        <dbReference type="EMBL" id="TYK65501.1"/>
    </source>
</evidence>
<dbReference type="Pfam" id="PF11446">
    <property type="entry name" value="DUF2897"/>
    <property type="match status" value="1"/>
</dbReference>
<protein>
    <submittedName>
        <fullName evidence="2">DUF2897 family protein</fullName>
    </submittedName>
</protein>
<gene>
    <name evidence="2" type="ORF">CWS31_010435</name>
</gene>
<dbReference type="Proteomes" id="UP000815846">
    <property type="component" value="Unassembled WGS sequence"/>
</dbReference>
<keyword evidence="1" id="KW-0472">Membrane</keyword>
<organism evidence="2 3">
    <name type="scientific">Colwellia echini</name>
    <dbReference type="NCBI Taxonomy" id="1982103"/>
    <lineage>
        <taxon>Bacteria</taxon>
        <taxon>Pseudomonadati</taxon>
        <taxon>Pseudomonadota</taxon>
        <taxon>Gammaproteobacteria</taxon>
        <taxon>Alteromonadales</taxon>
        <taxon>Colwelliaceae</taxon>
        <taxon>Colwellia</taxon>
    </lineage>
</organism>
<name>A0ABY3MWH4_9GAMM</name>
<dbReference type="InterPro" id="IPR021550">
    <property type="entry name" value="DUF2897"/>
</dbReference>
<dbReference type="RefSeq" id="WP_101345021.1">
    <property type="nucleotide sequence ID" value="NZ_PJAI02000010.1"/>
</dbReference>